<gene>
    <name evidence="6" type="ORF">ARB_05887</name>
</gene>
<evidence type="ECO:0000259" key="5">
    <source>
        <dbReference type="PROSITE" id="PS50868"/>
    </source>
</evidence>
<dbReference type="AlphaFoldDB" id="D4ANS0"/>
<dbReference type="PANTHER" id="PTHR12350:SF19">
    <property type="entry name" value="SET DOMAIN-CONTAINING PROTEIN"/>
    <property type="match status" value="1"/>
</dbReference>
<dbReference type="InterPro" id="IPR001214">
    <property type="entry name" value="SET_dom"/>
</dbReference>
<evidence type="ECO:0000256" key="4">
    <source>
        <dbReference type="SAM" id="MobiDB-lite"/>
    </source>
</evidence>
<keyword evidence="7" id="KW-1185">Reference proteome</keyword>
<proteinExistence type="predicted"/>
<evidence type="ECO:0000313" key="7">
    <source>
        <dbReference type="Proteomes" id="UP000008866"/>
    </source>
</evidence>
<organism evidence="6 7">
    <name type="scientific">Arthroderma benhamiae (strain ATCC MYA-4681 / CBS 112371)</name>
    <name type="common">Trichophyton mentagrophytes</name>
    <dbReference type="NCBI Taxonomy" id="663331"/>
    <lineage>
        <taxon>Eukaryota</taxon>
        <taxon>Fungi</taxon>
        <taxon>Dikarya</taxon>
        <taxon>Ascomycota</taxon>
        <taxon>Pezizomycotina</taxon>
        <taxon>Eurotiomycetes</taxon>
        <taxon>Eurotiomycetidae</taxon>
        <taxon>Onygenales</taxon>
        <taxon>Arthrodermataceae</taxon>
        <taxon>Trichophyton</taxon>
    </lineage>
</organism>
<dbReference type="InterPro" id="IPR003616">
    <property type="entry name" value="Post-SET_dom"/>
</dbReference>
<dbReference type="EMBL" id="ABSU01000004">
    <property type="protein sequence ID" value="EFE34931.1"/>
    <property type="molecule type" value="Genomic_DNA"/>
</dbReference>
<evidence type="ECO:0000256" key="1">
    <source>
        <dbReference type="ARBA" id="ARBA00022603"/>
    </source>
</evidence>
<reference evidence="7" key="1">
    <citation type="journal article" date="2011" name="Genome Biol.">
        <title>Comparative and functional genomics provide insights into the pathogenicity of dermatophytic fungi.</title>
        <authorList>
            <person name="Burmester A."/>
            <person name="Shelest E."/>
            <person name="Gloeckner G."/>
            <person name="Heddergott C."/>
            <person name="Schindler S."/>
            <person name="Staib P."/>
            <person name="Heidel A."/>
            <person name="Felder M."/>
            <person name="Petzold A."/>
            <person name="Szafranski K."/>
            <person name="Feuermann M."/>
            <person name="Pedruzzi I."/>
            <person name="Priebe S."/>
            <person name="Groth M."/>
            <person name="Winkler R."/>
            <person name="Li W."/>
            <person name="Kniemeyer O."/>
            <person name="Schroeckh V."/>
            <person name="Hertweck C."/>
            <person name="Hube B."/>
            <person name="White T.C."/>
            <person name="Platzer M."/>
            <person name="Guthke R."/>
            <person name="Heitman J."/>
            <person name="Woestemeyer J."/>
            <person name="Zipfel P.F."/>
            <person name="Monod M."/>
            <person name="Brakhage A.A."/>
        </authorList>
    </citation>
    <scope>NUCLEOTIDE SEQUENCE [LARGE SCALE GENOMIC DNA]</scope>
    <source>
        <strain evidence="7">ATCC MYA-4681 / CBS 112371</strain>
    </source>
</reference>
<dbReference type="GO" id="GO:0008168">
    <property type="term" value="F:methyltransferase activity"/>
    <property type="evidence" value="ECO:0007669"/>
    <property type="project" value="UniProtKB-KW"/>
</dbReference>
<dbReference type="Gene3D" id="2.170.270.10">
    <property type="entry name" value="SET domain"/>
    <property type="match status" value="1"/>
</dbReference>
<dbReference type="PANTHER" id="PTHR12350">
    <property type="entry name" value="HISTONE-LYSINE N-METHYLTRANSFERASE-RELATED"/>
    <property type="match status" value="1"/>
</dbReference>
<dbReference type="STRING" id="663331.D4ANS0"/>
<dbReference type="RefSeq" id="XP_003015576.1">
    <property type="nucleotide sequence ID" value="XM_003015530.1"/>
</dbReference>
<dbReference type="InterPro" id="IPR053201">
    <property type="entry name" value="Flavunoidine_N-MTase"/>
</dbReference>
<dbReference type="InterPro" id="IPR046341">
    <property type="entry name" value="SET_dom_sf"/>
</dbReference>
<protein>
    <recommendedName>
        <fullName evidence="5">Post-SET domain-containing protein</fullName>
    </recommendedName>
</protein>
<accession>D4ANS0</accession>
<evidence type="ECO:0000256" key="3">
    <source>
        <dbReference type="ARBA" id="ARBA00022691"/>
    </source>
</evidence>
<comment type="caution">
    <text evidence="6">The sequence shown here is derived from an EMBL/GenBank/DDBJ whole genome shotgun (WGS) entry which is preliminary data.</text>
</comment>
<dbReference type="GeneID" id="9526262"/>
<evidence type="ECO:0000256" key="2">
    <source>
        <dbReference type="ARBA" id="ARBA00022679"/>
    </source>
</evidence>
<sequence>MTVAAQTPMQRAWPQPSHPAAVRVVSSRLLASIDPHEDADADTDSSADSSADDEQEKQKAASFCLTAVAARDIPAASLVARNTSTTLAAVKAYSTVQVSRNAHIELNSDLLYCNHSCDPNVRFVTSTLAADSLAGPPGAPVAGALEVWSTRAIPAGEELRFFYPSTEWEMSQPFRCSCGASQCLGWVDGAKKTAAEVLQRYWLSDHIRALLGEREGEREGN</sequence>
<dbReference type="Proteomes" id="UP000008866">
    <property type="component" value="Unassembled WGS sequence"/>
</dbReference>
<name>D4ANS0_ARTBC</name>
<keyword evidence="2" id="KW-0808">Transferase</keyword>
<dbReference type="HOGENOM" id="CLU_073382_3_0_1"/>
<evidence type="ECO:0000313" key="6">
    <source>
        <dbReference type="EMBL" id="EFE34931.1"/>
    </source>
</evidence>
<keyword evidence="3" id="KW-0949">S-adenosyl-L-methionine</keyword>
<dbReference type="KEGG" id="abe:ARB_05887"/>
<feature type="compositionally biased region" description="Acidic residues" evidence="4">
    <location>
        <begin position="37"/>
        <end position="55"/>
    </location>
</feature>
<dbReference type="OMA" id="QCLGWVD"/>
<dbReference type="SUPFAM" id="SSF82199">
    <property type="entry name" value="SET domain"/>
    <property type="match status" value="1"/>
</dbReference>
<dbReference type="eggNOG" id="ENOG502S6TY">
    <property type="taxonomic scope" value="Eukaryota"/>
</dbReference>
<feature type="domain" description="Post-SET" evidence="5">
    <location>
        <begin position="172"/>
        <end position="188"/>
    </location>
</feature>
<dbReference type="Pfam" id="PF00856">
    <property type="entry name" value="SET"/>
    <property type="match status" value="1"/>
</dbReference>
<dbReference type="PROSITE" id="PS50868">
    <property type="entry name" value="POST_SET"/>
    <property type="match status" value="1"/>
</dbReference>
<feature type="region of interest" description="Disordered" evidence="4">
    <location>
        <begin position="33"/>
        <end position="56"/>
    </location>
</feature>
<keyword evidence="1" id="KW-0489">Methyltransferase</keyword>
<dbReference type="GO" id="GO:0032259">
    <property type="term" value="P:methylation"/>
    <property type="evidence" value="ECO:0007669"/>
    <property type="project" value="UniProtKB-KW"/>
</dbReference>